<gene>
    <name evidence="2" type="ORF">SDC9_99582</name>
</gene>
<proteinExistence type="predicted"/>
<comment type="caution">
    <text evidence="2">The sequence shown here is derived from an EMBL/GenBank/DDBJ whole genome shotgun (WGS) entry which is preliminary data.</text>
</comment>
<name>A0A645AI22_9ZZZZ</name>
<feature type="transmembrane region" description="Helical" evidence="1">
    <location>
        <begin position="6"/>
        <end position="23"/>
    </location>
</feature>
<dbReference type="EMBL" id="VSSQ01014039">
    <property type="protein sequence ID" value="MPM52819.1"/>
    <property type="molecule type" value="Genomic_DNA"/>
</dbReference>
<evidence type="ECO:0000256" key="1">
    <source>
        <dbReference type="SAM" id="Phobius"/>
    </source>
</evidence>
<keyword evidence="1" id="KW-1133">Transmembrane helix</keyword>
<reference evidence="2" key="1">
    <citation type="submission" date="2019-08" db="EMBL/GenBank/DDBJ databases">
        <authorList>
            <person name="Kucharzyk K."/>
            <person name="Murdoch R.W."/>
            <person name="Higgins S."/>
            <person name="Loffler F."/>
        </authorList>
    </citation>
    <scope>NUCLEOTIDE SEQUENCE</scope>
</reference>
<evidence type="ECO:0000313" key="2">
    <source>
        <dbReference type="EMBL" id="MPM52819.1"/>
    </source>
</evidence>
<sequence length="90" mass="11151">MTKKQFAVVCAFLLIIAHMFRRWKRMQKSLIWKGFLSESMWVEGYKDLSYFKKTVFWVKYPFCYAKFTYDVAWYHIDRLCITYSKTRFTK</sequence>
<keyword evidence="1" id="KW-0812">Transmembrane</keyword>
<protein>
    <submittedName>
        <fullName evidence="2">Uncharacterized protein</fullName>
    </submittedName>
</protein>
<keyword evidence="1" id="KW-0472">Membrane</keyword>
<dbReference type="AlphaFoldDB" id="A0A645AI22"/>
<accession>A0A645AI22</accession>
<organism evidence="2">
    <name type="scientific">bioreactor metagenome</name>
    <dbReference type="NCBI Taxonomy" id="1076179"/>
    <lineage>
        <taxon>unclassified sequences</taxon>
        <taxon>metagenomes</taxon>
        <taxon>ecological metagenomes</taxon>
    </lineage>
</organism>